<dbReference type="Pfam" id="PF01408">
    <property type="entry name" value="GFO_IDH_MocA"/>
    <property type="match status" value="1"/>
</dbReference>
<dbReference type="InterPro" id="IPR051317">
    <property type="entry name" value="Gfo/Idh/MocA_oxidoreduct"/>
</dbReference>
<accession>A0A3G9IYA9</accession>
<dbReference type="PANTHER" id="PTHR43708">
    <property type="entry name" value="CONSERVED EXPRESSED OXIDOREDUCTASE (EUROFUNG)"/>
    <property type="match status" value="1"/>
</dbReference>
<dbReference type="RefSeq" id="WP_125663082.1">
    <property type="nucleotide sequence ID" value="NZ_AP019308.1"/>
</dbReference>
<dbReference type="InterPro" id="IPR036291">
    <property type="entry name" value="NAD(P)-bd_dom_sf"/>
</dbReference>
<dbReference type="SUPFAM" id="SSF51735">
    <property type="entry name" value="NAD(P)-binding Rossmann-fold domains"/>
    <property type="match status" value="1"/>
</dbReference>
<dbReference type="Gene3D" id="3.40.50.720">
    <property type="entry name" value="NAD(P)-binding Rossmann-like Domain"/>
    <property type="match status" value="1"/>
</dbReference>
<dbReference type="PANTHER" id="PTHR43708:SF4">
    <property type="entry name" value="OXIDOREDUCTASE YCEM-RELATED"/>
    <property type="match status" value="1"/>
</dbReference>
<evidence type="ECO:0000313" key="1">
    <source>
        <dbReference type="EMBL" id="BBH23506.1"/>
    </source>
</evidence>
<reference evidence="1 2" key="1">
    <citation type="submission" date="2018-11" db="EMBL/GenBank/DDBJ databases">
        <title>Complete genome sequence of Paenibacillus baekrokdamisoli strain KCTC 33723.</title>
        <authorList>
            <person name="Kang S.W."/>
            <person name="Lee K.C."/>
            <person name="Kim K.K."/>
            <person name="Kim J.S."/>
            <person name="Kim D.S."/>
            <person name="Ko S.H."/>
            <person name="Yang S.H."/>
            <person name="Lee J.S."/>
        </authorList>
    </citation>
    <scope>NUCLEOTIDE SEQUENCE [LARGE SCALE GENOMIC DNA]</scope>
    <source>
        <strain evidence="1 2">KCTC 33723</strain>
    </source>
</reference>
<dbReference type="KEGG" id="pbk:Back11_48510"/>
<gene>
    <name evidence="1" type="ORF">Back11_48510</name>
</gene>
<dbReference type="InterPro" id="IPR000683">
    <property type="entry name" value="Gfo/Idh/MocA-like_OxRdtase_N"/>
</dbReference>
<sequence>MKSLRIGLVDLDTSHPGSFVPLIRGLGHEVTGVFDSGTIYPPGYADTFAREHRIDAACESLEELVDRVDAVFIHSCNWDMHVRHAQPFVEAGKAVFIDKPIAGNVVDLRQMIDWAKQGAVITGGSALRYCNEVREWREREIGNEEWVYGLVGCAVDEFNYGIHAYAMLHGLLGPGIESVRYLGGTVQRQIELTWKDGRQGVVSIGKTDGYLPFYSTIVMQKQVDFIRVDNSRLYQALLETVLPYLAGEAPAPLPLEELAEAEMAAIAAKLSADLGGKSVRINEIPADYAGYDGTVFSKHYKALIFPQTS</sequence>
<proteinExistence type="predicted"/>
<dbReference type="EMBL" id="AP019308">
    <property type="protein sequence ID" value="BBH23506.1"/>
    <property type="molecule type" value="Genomic_DNA"/>
</dbReference>
<protein>
    <submittedName>
        <fullName evidence="1">Oxidoreductase</fullName>
    </submittedName>
</protein>
<dbReference type="OrthoDB" id="128220at2"/>
<dbReference type="AlphaFoldDB" id="A0A3G9IYA9"/>
<keyword evidence="2" id="KW-1185">Reference proteome</keyword>
<organism evidence="1 2">
    <name type="scientific">Paenibacillus baekrokdamisoli</name>
    <dbReference type="NCBI Taxonomy" id="1712516"/>
    <lineage>
        <taxon>Bacteria</taxon>
        <taxon>Bacillati</taxon>
        <taxon>Bacillota</taxon>
        <taxon>Bacilli</taxon>
        <taxon>Bacillales</taxon>
        <taxon>Paenibacillaceae</taxon>
        <taxon>Paenibacillus</taxon>
    </lineage>
</organism>
<evidence type="ECO:0000313" key="2">
    <source>
        <dbReference type="Proteomes" id="UP000275368"/>
    </source>
</evidence>
<dbReference type="Proteomes" id="UP000275368">
    <property type="component" value="Chromosome"/>
</dbReference>
<dbReference type="GO" id="GO:0000166">
    <property type="term" value="F:nucleotide binding"/>
    <property type="evidence" value="ECO:0007669"/>
    <property type="project" value="InterPro"/>
</dbReference>
<name>A0A3G9IYA9_9BACL</name>